<protein>
    <submittedName>
        <fullName evidence="3">Peroxiredoxin</fullName>
    </submittedName>
</protein>
<dbReference type="STRING" id="683125.SAMN05660206_11463"/>
<dbReference type="Pfam" id="PF00578">
    <property type="entry name" value="AhpC-TSA"/>
    <property type="match status" value="1"/>
</dbReference>
<accession>A0A1I6VJL4</accession>
<dbReference type="InterPro" id="IPR000866">
    <property type="entry name" value="AhpC/TSA"/>
</dbReference>
<dbReference type="PROSITE" id="PS51352">
    <property type="entry name" value="THIOREDOXIN_2"/>
    <property type="match status" value="1"/>
</dbReference>
<dbReference type="Gene3D" id="3.40.30.10">
    <property type="entry name" value="Glutaredoxin"/>
    <property type="match status" value="1"/>
</dbReference>
<dbReference type="Proteomes" id="UP000198785">
    <property type="component" value="Unassembled WGS sequence"/>
</dbReference>
<evidence type="ECO:0000313" key="4">
    <source>
        <dbReference type="Proteomes" id="UP000198785"/>
    </source>
</evidence>
<keyword evidence="4" id="KW-1185">Reference proteome</keyword>
<dbReference type="AlphaFoldDB" id="A0A1I6VJL4"/>
<keyword evidence="1" id="KW-0732">Signal</keyword>
<evidence type="ECO:0000256" key="1">
    <source>
        <dbReference type="SAM" id="SignalP"/>
    </source>
</evidence>
<name>A0A1I6VJL4_9SPHI</name>
<dbReference type="InterPro" id="IPR013766">
    <property type="entry name" value="Thioredoxin_domain"/>
</dbReference>
<dbReference type="InterPro" id="IPR036249">
    <property type="entry name" value="Thioredoxin-like_sf"/>
</dbReference>
<dbReference type="RefSeq" id="WP_093367346.1">
    <property type="nucleotide sequence ID" value="NZ_FOZZ01000014.1"/>
</dbReference>
<feature type="domain" description="Thioredoxin" evidence="2">
    <location>
        <begin position="347"/>
        <end position="495"/>
    </location>
</feature>
<feature type="signal peptide" evidence="1">
    <location>
        <begin position="1"/>
        <end position="22"/>
    </location>
</feature>
<dbReference type="OrthoDB" id="634996at2"/>
<feature type="chain" id="PRO_5011745629" evidence="1">
    <location>
        <begin position="23"/>
        <end position="501"/>
    </location>
</feature>
<dbReference type="CDD" id="cd02966">
    <property type="entry name" value="TlpA_like_family"/>
    <property type="match status" value="1"/>
</dbReference>
<dbReference type="GO" id="GO:0016209">
    <property type="term" value="F:antioxidant activity"/>
    <property type="evidence" value="ECO:0007669"/>
    <property type="project" value="InterPro"/>
</dbReference>
<gene>
    <name evidence="3" type="ORF">SAMN05660206_11463</name>
</gene>
<dbReference type="PANTHER" id="PTHR42852:SF17">
    <property type="entry name" value="THIOREDOXIN-LIKE PROTEIN HI_1115"/>
    <property type="match status" value="1"/>
</dbReference>
<dbReference type="EMBL" id="FOZZ01000014">
    <property type="protein sequence ID" value="SFT13880.1"/>
    <property type="molecule type" value="Genomic_DNA"/>
</dbReference>
<dbReference type="GO" id="GO:0016491">
    <property type="term" value="F:oxidoreductase activity"/>
    <property type="evidence" value="ECO:0007669"/>
    <property type="project" value="InterPro"/>
</dbReference>
<dbReference type="InterPro" id="IPR050553">
    <property type="entry name" value="Thioredoxin_ResA/DsbE_sf"/>
</dbReference>
<organism evidence="3 4">
    <name type="scientific">Sphingobacterium wenxiniae</name>
    <dbReference type="NCBI Taxonomy" id="683125"/>
    <lineage>
        <taxon>Bacteria</taxon>
        <taxon>Pseudomonadati</taxon>
        <taxon>Bacteroidota</taxon>
        <taxon>Sphingobacteriia</taxon>
        <taxon>Sphingobacteriales</taxon>
        <taxon>Sphingobacteriaceae</taxon>
        <taxon>Sphingobacterium</taxon>
    </lineage>
</organism>
<evidence type="ECO:0000313" key="3">
    <source>
        <dbReference type="EMBL" id="SFT13880.1"/>
    </source>
</evidence>
<sequence length="501" mass="56272">MKRRLAIPFILGAALCFTNAQAQLAKDKDVSYEDLTKHINKLASAGTDSAKAELQKEALYMEQSDNEQLLSLAASVYENVLDDTDKAEKIRETTITKFPKGRLAITKAYNKIFEDSEGNTSPSIFEERYKAWIKDFPIETAPDNTKSIYPFAKQTLATRFAKDKNFDKAKIYLNELKGTEDFSGAVYSVVNSLSSEEAAPFSDLIQEAYQTSLAASQSGDENIKKSNTARYLSGLTPLYAESLLNNGQHEEVGTIMKERLEKNNYGGYTATKDAQVLAKAYQALNKSQEAFDILEKVMIKNGASPELSELSKNIYAQQNKEGLSFEDYLGGINQQYKEAMLAKYKEQMVKKEAPVFTLLNREGKEVSLADYKGKVVVLDFWATWCGPCIVSFPGMQAAVNQYQNDPEVEFLFIDTWQRESNYKELVENFITKNNYTFHVLFDEMKERSKAVVTAYGVQGIPTKVVIDKEGFIRFQSAGGSPNVQEVVTEMETKIELARNAD</sequence>
<evidence type="ECO:0000259" key="2">
    <source>
        <dbReference type="PROSITE" id="PS51352"/>
    </source>
</evidence>
<dbReference type="PANTHER" id="PTHR42852">
    <property type="entry name" value="THIOL:DISULFIDE INTERCHANGE PROTEIN DSBE"/>
    <property type="match status" value="1"/>
</dbReference>
<reference evidence="3 4" key="1">
    <citation type="submission" date="2016-10" db="EMBL/GenBank/DDBJ databases">
        <authorList>
            <person name="de Groot N.N."/>
        </authorList>
    </citation>
    <scope>NUCLEOTIDE SEQUENCE [LARGE SCALE GENOMIC DNA]</scope>
    <source>
        <strain evidence="3 4">DSM 22789</strain>
    </source>
</reference>
<proteinExistence type="predicted"/>
<dbReference type="SUPFAM" id="SSF52833">
    <property type="entry name" value="Thioredoxin-like"/>
    <property type="match status" value="1"/>
</dbReference>